<proteinExistence type="predicted"/>
<keyword evidence="2" id="KW-0808">Transferase</keyword>
<comment type="pathway">
    <text evidence="1">Lipid metabolism.</text>
</comment>
<name>A0ABT3GD62_9BACT</name>
<dbReference type="Pfam" id="PF01553">
    <property type="entry name" value="Acyltransferase"/>
    <property type="match status" value="1"/>
</dbReference>
<dbReference type="PANTHER" id="PTHR10434:SF40">
    <property type="entry name" value="1-ACYL-SN-GLYCEROL-3-PHOSPHATE ACYLTRANSFERASE"/>
    <property type="match status" value="1"/>
</dbReference>
<feature type="domain" description="Phospholipid/glycerol acyltransferase" evidence="4">
    <location>
        <begin position="36"/>
        <end position="148"/>
    </location>
</feature>
<keyword evidence="6" id="KW-1185">Reference proteome</keyword>
<evidence type="ECO:0000256" key="3">
    <source>
        <dbReference type="ARBA" id="ARBA00023315"/>
    </source>
</evidence>
<comment type="caution">
    <text evidence="5">The sequence shown here is derived from an EMBL/GenBank/DDBJ whole genome shotgun (WGS) entry which is preliminary data.</text>
</comment>
<keyword evidence="3 5" id="KW-0012">Acyltransferase</keyword>
<dbReference type="EMBL" id="JAPDDT010000001">
    <property type="protein sequence ID" value="MCW1921570.1"/>
    <property type="molecule type" value="Genomic_DNA"/>
</dbReference>
<dbReference type="GO" id="GO:0016746">
    <property type="term" value="F:acyltransferase activity"/>
    <property type="evidence" value="ECO:0007669"/>
    <property type="project" value="UniProtKB-KW"/>
</dbReference>
<organism evidence="5 6">
    <name type="scientific">Luteolibacter arcticus</name>
    <dbReference type="NCBI Taxonomy" id="1581411"/>
    <lineage>
        <taxon>Bacteria</taxon>
        <taxon>Pseudomonadati</taxon>
        <taxon>Verrucomicrobiota</taxon>
        <taxon>Verrucomicrobiia</taxon>
        <taxon>Verrucomicrobiales</taxon>
        <taxon>Verrucomicrobiaceae</taxon>
        <taxon>Luteolibacter</taxon>
    </lineage>
</organism>
<dbReference type="InterPro" id="IPR002123">
    <property type="entry name" value="Plipid/glycerol_acylTrfase"/>
</dbReference>
<evidence type="ECO:0000259" key="4">
    <source>
        <dbReference type="SMART" id="SM00563"/>
    </source>
</evidence>
<gene>
    <name evidence="5" type="ORF">OKA05_03330</name>
</gene>
<accession>A0ABT3GD62</accession>
<evidence type="ECO:0000256" key="2">
    <source>
        <dbReference type="ARBA" id="ARBA00022679"/>
    </source>
</evidence>
<sequence>MRWIYWLGWSLFGSAYRSLFGLKVVGREHLVTEGAVLIAANHESFLDPPLIGTLYHDEMFYLARKSLMTGPLLKWIYLAWNSIPVDQDRPDMTSLKTIIKLLSNDKRVLIFPEGERSLDGKFGPAQPGVGLIAVKSNAVIQPIRIRGAREALPRGSGRVRFTQISLHIGPPIRLTEAELATAKGKHGYAHIADRIWDAVKAL</sequence>
<dbReference type="PANTHER" id="PTHR10434">
    <property type="entry name" value="1-ACYL-SN-GLYCEROL-3-PHOSPHATE ACYLTRANSFERASE"/>
    <property type="match status" value="1"/>
</dbReference>
<evidence type="ECO:0000256" key="1">
    <source>
        <dbReference type="ARBA" id="ARBA00005189"/>
    </source>
</evidence>
<dbReference type="SUPFAM" id="SSF69593">
    <property type="entry name" value="Glycerol-3-phosphate (1)-acyltransferase"/>
    <property type="match status" value="1"/>
</dbReference>
<dbReference type="Proteomes" id="UP001320876">
    <property type="component" value="Unassembled WGS sequence"/>
</dbReference>
<dbReference type="CDD" id="cd07989">
    <property type="entry name" value="LPLAT_AGPAT-like"/>
    <property type="match status" value="1"/>
</dbReference>
<dbReference type="RefSeq" id="WP_264485679.1">
    <property type="nucleotide sequence ID" value="NZ_JAPDDT010000001.1"/>
</dbReference>
<reference evidence="5 6" key="1">
    <citation type="submission" date="2022-10" db="EMBL/GenBank/DDBJ databases">
        <title>Luteolibacter arcticus strain CCTCC AB 2014275, whole genome shotgun sequencing project.</title>
        <authorList>
            <person name="Zhao G."/>
            <person name="Shen L."/>
        </authorList>
    </citation>
    <scope>NUCLEOTIDE SEQUENCE [LARGE SCALE GENOMIC DNA]</scope>
    <source>
        <strain evidence="5 6">CCTCC AB 2014275</strain>
    </source>
</reference>
<evidence type="ECO:0000313" key="6">
    <source>
        <dbReference type="Proteomes" id="UP001320876"/>
    </source>
</evidence>
<evidence type="ECO:0000313" key="5">
    <source>
        <dbReference type="EMBL" id="MCW1921570.1"/>
    </source>
</evidence>
<dbReference type="SMART" id="SM00563">
    <property type="entry name" value="PlsC"/>
    <property type="match status" value="1"/>
</dbReference>
<protein>
    <submittedName>
        <fullName evidence="5">1-acyl-sn-glycerol-3-phosphate acyltransferase</fullName>
    </submittedName>
</protein>